<feature type="signal peptide" evidence="3">
    <location>
        <begin position="1"/>
        <end position="18"/>
    </location>
</feature>
<proteinExistence type="predicted"/>
<evidence type="ECO:0000313" key="4">
    <source>
        <dbReference type="EMBL" id="KAL3809959.1"/>
    </source>
</evidence>
<keyword evidence="2" id="KW-0812">Transmembrane</keyword>
<evidence type="ECO:0000256" key="3">
    <source>
        <dbReference type="SAM" id="SignalP"/>
    </source>
</evidence>
<dbReference type="AlphaFoldDB" id="A0ABD3RAJ0"/>
<name>A0ABD3RAJ0_9STRA</name>
<feature type="region of interest" description="Disordered" evidence="1">
    <location>
        <begin position="523"/>
        <end position="549"/>
    </location>
</feature>
<feature type="transmembrane region" description="Helical" evidence="2">
    <location>
        <begin position="365"/>
        <end position="386"/>
    </location>
</feature>
<keyword evidence="5" id="KW-1185">Reference proteome</keyword>
<accession>A0ABD3RAJ0</accession>
<sequence length="549" mass="58282">MMRNRLALLYILASFANAQENPCIVCPDGVTADEGEDYKPYASSGDFTTCAEFIEAYELIDSGSPTCGMADLVVGTFCCYTPPENPCTICPNGVTADEGDDYVPYADDGDTMTCAQYIELAAWYESGSYVCGYFEIDELSCCPTEPEDACIICPNGATVGDDFVPYDASSSTTTCIDLIDGAMLFETESSFCGGQGEMVERDCCPSGGSFEATTTTADNPCIICPDGATADDDFAPYRDSGNPMTCNQLINAAESYEADSEWCESREVDAAYCCPTVPVNPCIICPYGAFAGDDFVPRPLSGSSKTCKEIIDFARLFESGSRQCKLSEEDETLCCPLVPAVITTPSSNATGANPIDPTPDNRGGAIAGAVIAVVSVVAIALGVYYLRKKGNHTISSSIVHEGPTSSATSTATSAAFFTGDRARADDPQRVEDMPGGVIPTAVAIRIGQETDESEATHDAAIPPNDPNHPFVQAMMVRLRADWADAGVPTDKQASMEIYILRTIAKLPFDATPADQARMVASALSELADTENDQFPVEPPPPPSAPRLNE</sequence>
<organism evidence="4 5">
    <name type="scientific">Cyclostephanos tholiformis</name>
    <dbReference type="NCBI Taxonomy" id="382380"/>
    <lineage>
        <taxon>Eukaryota</taxon>
        <taxon>Sar</taxon>
        <taxon>Stramenopiles</taxon>
        <taxon>Ochrophyta</taxon>
        <taxon>Bacillariophyta</taxon>
        <taxon>Coscinodiscophyceae</taxon>
        <taxon>Thalassiosirophycidae</taxon>
        <taxon>Stephanodiscales</taxon>
        <taxon>Stephanodiscaceae</taxon>
        <taxon>Cyclostephanos</taxon>
    </lineage>
</organism>
<dbReference type="EMBL" id="JALLPB020000362">
    <property type="protein sequence ID" value="KAL3809959.1"/>
    <property type="molecule type" value="Genomic_DNA"/>
</dbReference>
<keyword evidence="2" id="KW-1133">Transmembrane helix</keyword>
<keyword evidence="2" id="KW-0472">Membrane</keyword>
<gene>
    <name evidence="4" type="ORF">ACHAXA_011401</name>
</gene>
<protein>
    <submittedName>
        <fullName evidence="4">Uncharacterized protein</fullName>
    </submittedName>
</protein>
<comment type="caution">
    <text evidence="4">The sequence shown here is derived from an EMBL/GenBank/DDBJ whole genome shotgun (WGS) entry which is preliminary data.</text>
</comment>
<dbReference type="Proteomes" id="UP001530377">
    <property type="component" value="Unassembled WGS sequence"/>
</dbReference>
<evidence type="ECO:0000256" key="1">
    <source>
        <dbReference type="SAM" id="MobiDB-lite"/>
    </source>
</evidence>
<evidence type="ECO:0000313" key="5">
    <source>
        <dbReference type="Proteomes" id="UP001530377"/>
    </source>
</evidence>
<feature type="compositionally biased region" description="Pro residues" evidence="1">
    <location>
        <begin position="536"/>
        <end position="549"/>
    </location>
</feature>
<reference evidence="4 5" key="1">
    <citation type="submission" date="2024-10" db="EMBL/GenBank/DDBJ databases">
        <title>Updated reference genomes for cyclostephanoid diatoms.</title>
        <authorList>
            <person name="Roberts W.R."/>
            <person name="Alverson A.J."/>
        </authorList>
    </citation>
    <scope>NUCLEOTIDE SEQUENCE [LARGE SCALE GENOMIC DNA]</scope>
    <source>
        <strain evidence="4 5">AJA228-03</strain>
    </source>
</reference>
<keyword evidence="3" id="KW-0732">Signal</keyword>
<feature type="chain" id="PRO_5044768635" evidence="3">
    <location>
        <begin position="19"/>
        <end position="549"/>
    </location>
</feature>
<evidence type="ECO:0000256" key="2">
    <source>
        <dbReference type="SAM" id="Phobius"/>
    </source>
</evidence>